<dbReference type="Pfam" id="PF07291">
    <property type="entry name" value="MauE"/>
    <property type="match status" value="1"/>
</dbReference>
<proteinExistence type="predicted"/>
<keyword evidence="2 5" id="KW-0812">Transmembrane</keyword>
<evidence type="ECO:0000313" key="9">
    <source>
        <dbReference type="EMBL" id="RGY08082.1"/>
    </source>
</evidence>
<feature type="transmembrane region" description="Helical" evidence="5">
    <location>
        <begin position="7"/>
        <end position="25"/>
    </location>
</feature>
<evidence type="ECO:0000313" key="8">
    <source>
        <dbReference type="EMBL" id="RGV30597.1"/>
    </source>
</evidence>
<evidence type="ECO:0000256" key="5">
    <source>
        <dbReference type="SAM" id="Phobius"/>
    </source>
</evidence>
<comment type="subcellular location">
    <subcellularLocation>
        <location evidence="1">Membrane</location>
        <topology evidence="1">Multi-pass membrane protein</topology>
    </subcellularLocation>
</comment>
<feature type="transmembrane region" description="Helical" evidence="5">
    <location>
        <begin position="389"/>
        <end position="407"/>
    </location>
</feature>
<comment type="caution">
    <text evidence="7">The sequence shown here is derived from an EMBL/GenBank/DDBJ whole genome shotgun (WGS) entry which is preliminary data.</text>
</comment>
<evidence type="ECO:0000259" key="6">
    <source>
        <dbReference type="Pfam" id="PF07291"/>
    </source>
</evidence>
<name>A0A3D1UJ34_9BACT</name>
<dbReference type="GO" id="GO:0016020">
    <property type="term" value="C:membrane"/>
    <property type="evidence" value="ECO:0007669"/>
    <property type="project" value="UniProtKB-SubCell"/>
</dbReference>
<dbReference type="EMBL" id="QRYC01000004">
    <property type="protein sequence ID" value="RGU57745.1"/>
    <property type="molecule type" value="Genomic_DNA"/>
</dbReference>
<evidence type="ECO:0000313" key="11">
    <source>
        <dbReference type="Proteomes" id="UP000284243"/>
    </source>
</evidence>
<dbReference type="EMBL" id="QSCO01000006">
    <property type="protein sequence ID" value="RGY08082.1"/>
    <property type="molecule type" value="Genomic_DNA"/>
</dbReference>
<dbReference type="Proteomes" id="UP000284243">
    <property type="component" value="Unassembled WGS sequence"/>
</dbReference>
<dbReference type="Proteomes" id="UP000283426">
    <property type="component" value="Unassembled WGS sequence"/>
</dbReference>
<gene>
    <name evidence="8" type="ORF">DWW24_00550</name>
    <name evidence="7" type="ORF">DWW57_04425</name>
    <name evidence="9" type="ORF">DXA53_05360</name>
</gene>
<dbReference type="EMBL" id="QRYW01000001">
    <property type="protein sequence ID" value="RGV30597.1"/>
    <property type="molecule type" value="Genomic_DNA"/>
</dbReference>
<dbReference type="AlphaFoldDB" id="A0A3D1UJ34"/>
<evidence type="ECO:0000256" key="2">
    <source>
        <dbReference type="ARBA" id="ARBA00022692"/>
    </source>
</evidence>
<evidence type="ECO:0000313" key="10">
    <source>
        <dbReference type="Proteomes" id="UP000283426"/>
    </source>
</evidence>
<dbReference type="GO" id="GO:0030416">
    <property type="term" value="P:methylamine metabolic process"/>
    <property type="evidence" value="ECO:0007669"/>
    <property type="project" value="InterPro"/>
</dbReference>
<dbReference type="RefSeq" id="WP_013611406.1">
    <property type="nucleotide sequence ID" value="NZ_JADMSC010000013.1"/>
</dbReference>
<protein>
    <submittedName>
        <fullName evidence="7">DoxX family protein</fullName>
    </submittedName>
</protein>
<keyword evidence="4 5" id="KW-0472">Membrane</keyword>
<dbReference type="NCBIfam" id="NF045576">
    <property type="entry name" value="BT_3928_fam"/>
    <property type="match status" value="1"/>
</dbReference>
<evidence type="ECO:0000313" key="12">
    <source>
        <dbReference type="Proteomes" id="UP000284434"/>
    </source>
</evidence>
<accession>A0A3D1UJ34</accession>
<feature type="transmembrane region" description="Helical" evidence="5">
    <location>
        <begin position="118"/>
        <end position="135"/>
    </location>
</feature>
<feature type="transmembrane region" description="Helical" evidence="5">
    <location>
        <begin position="142"/>
        <end position="165"/>
    </location>
</feature>
<dbReference type="OMA" id="LTFYSAY"/>
<evidence type="ECO:0000256" key="1">
    <source>
        <dbReference type="ARBA" id="ARBA00004141"/>
    </source>
</evidence>
<evidence type="ECO:0000256" key="4">
    <source>
        <dbReference type="ARBA" id="ARBA00023136"/>
    </source>
</evidence>
<dbReference type="InterPro" id="IPR009908">
    <property type="entry name" value="Methylamine_util_MauE"/>
</dbReference>
<reference evidence="10 11" key="1">
    <citation type="submission" date="2018-08" db="EMBL/GenBank/DDBJ databases">
        <title>A genome reference for cultivated species of the human gut microbiota.</title>
        <authorList>
            <person name="Zou Y."/>
            <person name="Xue W."/>
            <person name="Luo G."/>
        </authorList>
    </citation>
    <scope>NUCLEOTIDE SEQUENCE [LARGE SCALE GENOMIC DNA]</scope>
    <source>
        <strain evidence="8 10">AF14-6AC</strain>
        <strain evidence="7 11">AF16-14</strain>
        <strain evidence="9 12">OF03-11</strain>
    </source>
</reference>
<evidence type="ECO:0000256" key="3">
    <source>
        <dbReference type="ARBA" id="ARBA00022989"/>
    </source>
</evidence>
<feature type="transmembrane region" description="Helical" evidence="5">
    <location>
        <begin position="45"/>
        <end position="70"/>
    </location>
</feature>
<evidence type="ECO:0000313" key="7">
    <source>
        <dbReference type="EMBL" id="RGU57745.1"/>
    </source>
</evidence>
<organism evidence="7 11">
    <name type="scientific">Odoribacter splanchnicus</name>
    <dbReference type="NCBI Taxonomy" id="28118"/>
    <lineage>
        <taxon>Bacteria</taxon>
        <taxon>Pseudomonadati</taxon>
        <taxon>Bacteroidota</taxon>
        <taxon>Bacteroidia</taxon>
        <taxon>Bacteroidales</taxon>
        <taxon>Odoribacteraceae</taxon>
        <taxon>Odoribacter</taxon>
    </lineage>
</organism>
<keyword evidence="3 5" id="KW-1133">Transmembrane helix</keyword>
<feature type="transmembrane region" description="Helical" evidence="5">
    <location>
        <begin position="77"/>
        <end position="98"/>
    </location>
</feature>
<dbReference type="Proteomes" id="UP000284434">
    <property type="component" value="Unassembled WGS sequence"/>
</dbReference>
<feature type="domain" description="Methylamine utilisation protein MauE" evidence="6">
    <location>
        <begin position="1"/>
        <end position="134"/>
    </location>
</feature>
<sequence length="415" mass="48128">MKLLRNICRILVGIVFIYSGFVKGVDPLGSDYKFTDYFNAFGMSWMGFSTLFFSFLLSMAEFLIGICLFLNIKIKTAAWGAILFMGFFTPLTLILAIKNPVTDCGCFGDALILTNWETFWKNIILLAMTLVIFYTRDKYKPIFNFLEQTVVLVGTVIFMFCVQWYSFRHLPIVDFRPYAIGKNISEGMAIPDGAPHDEYAITLKYKNKQTGEVKDFTEENYPWQDTVNWEYVSSDQKLIKEGYKAPIHDFVIEHPELGDITQEVLEDNGYTFLVIAYNINKTDPENQEKLNRLAAYAKDKGYRFYGLSASAADDIRKYTEAHQVNYDYCSTDEIQLKTIVRSNPGLILLRQGTILDKWGHRDLPEVEELQNKDLASYCLQEQQAITDRYLIYSLIMLYIACIFLYIIRKYKRMIK</sequence>
<dbReference type="GeneID" id="61274357"/>